<sequence>MKLNDMSSLRELKLAVFLSFRLSSMVAKSSDKQARKRGMKVLCLDARTERKKPLRAACLGSEGSRYAQTRWPPVNEVEGMKVPSRTLRFSTLELSKSMGKLTASRTVTTLGSEAMNGPGGMLVRNTVEPCCLIRDRKNSSRPWL</sequence>
<gene>
    <name evidence="1" type="ORF">PanWU01x14_032520</name>
</gene>
<accession>A0A2P5DUF3</accession>
<name>A0A2P5DUF3_PARAD</name>
<dbReference type="OrthoDB" id="10284001at2759"/>
<dbReference type="Proteomes" id="UP000237105">
    <property type="component" value="Unassembled WGS sequence"/>
</dbReference>
<proteinExistence type="predicted"/>
<protein>
    <submittedName>
        <fullName evidence="1">Uncharacterized protein</fullName>
    </submittedName>
</protein>
<keyword evidence="2" id="KW-1185">Reference proteome</keyword>
<organism evidence="1 2">
    <name type="scientific">Parasponia andersonii</name>
    <name type="common">Sponia andersonii</name>
    <dbReference type="NCBI Taxonomy" id="3476"/>
    <lineage>
        <taxon>Eukaryota</taxon>
        <taxon>Viridiplantae</taxon>
        <taxon>Streptophyta</taxon>
        <taxon>Embryophyta</taxon>
        <taxon>Tracheophyta</taxon>
        <taxon>Spermatophyta</taxon>
        <taxon>Magnoliopsida</taxon>
        <taxon>eudicotyledons</taxon>
        <taxon>Gunneridae</taxon>
        <taxon>Pentapetalae</taxon>
        <taxon>rosids</taxon>
        <taxon>fabids</taxon>
        <taxon>Rosales</taxon>
        <taxon>Cannabaceae</taxon>
        <taxon>Parasponia</taxon>
    </lineage>
</organism>
<evidence type="ECO:0000313" key="2">
    <source>
        <dbReference type="Proteomes" id="UP000237105"/>
    </source>
</evidence>
<dbReference type="AlphaFoldDB" id="A0A2P5DUF3"/>
<reference evidence="2" key="1">
    <citation type="submission" date="2016-06" db="EMBL/GenBank/DDBJ databases">
        <title>Parallel loss of symbiosis genes in relatives of nitrogen-fixing non-legume Parasponia.</title>
        <authorList>
            <person name="Van Velzen R."/>
            <person name="Holmer R."/>
            <person name="Bu F."/>
            <person name="Rutten L."/>
            <person name="Van Zeijl A."/>
            <person name="Liu W."/>
            <person name="Santuari L."/>
            <person name="Cao Q."/>
            <person name="Sharma T."/>
            <person name="Shen D."/>
            <person name="Roswanjaya Y."/>
            <person name="Wardhani T."/>
            <person name="Kalhor M.S."/>
            <person name="Jansen J."/>
            <person name="Van den Hoogen J."/>
            <person name="Gungor B."/>
            <person name="Hartog M."/>
            <person name="Hontelez J."/>
            <person name="Verver J."/>
            <person name="Yang W.-C."/>
            <person name="Schijlen E."/>
            <person name="Repin R."/>
            <person name="Schilthuizen M."/>
            <person name="Schranz E."/>
            <person name="Heidstra R."/>
            <person name="Miyata K."/>
            <person name="Fedorova E."/>
            <person name="Kohlen W."/>
            <person name="Bisseling T."/>
            <person name="Smit S."/>
            <person name="Geurts R."/>
        </authorList>
    </citation>
    <scope>NUCLEOTIDE SEQUENCE [LARGE SCALE GENOMIC DNA]</scope>
    <source>
        <strain evidence="2">cv. WU1-14</strain>
    </source>
</reference>
<evidence type="ECO:0000313" key="1">
    <source>
        <dbReference type="EMBL" id="PON76932.1"/>
    </source>
</evidence>
<comment type="caution">
    <text evidence="1">The sequence shown here is derived from an EMBL/GenBank/DDBJ whole genome shotgun (WGS) entry which is preliminary data.</text>
</comment>
<dbReference type="EMBL" id="JXTB01000016">
    <property type="protein sequence ID" value="PON76932.1"/>
    <property type="molecule type" value="Genomic_DNA"/>
</dbReference>